<reference evidence="1 2" key="1">
    <citation type="submission" date="2014-12" db="EMBL/GenBank/DDBJ databases">
        <title>16Stimator: statistical estimation of ribosomal gene copy numbers from draft genome assemblies.</title>
        <authorList>
            <person name="Perisin M.A."/>
            <person name="Vetter M."/>
            <person name="Gilbert J.A."/>
            <person name="Bergelson J."/>
        </authorList>
    </citation>
    <scope>NUCLEOTIDE SEQUENCE [LARGE SCALE GENOMIC DNA]</scope>
    <source>
        <strain evidence="1 2">MEJ076</strain>
    </source>
</reference>
<proteinExistence type="predicted"/>
<gene>
    <name evidence="1" type="ORF">RU07_06580</name>
</gene>
<accession>A0A0D0KYU8</accession>
<evidence type="ECO:0000313" key="1">
    <source>
        <dbReference type="EMBL" id="KIQ03679.1"/>
    </source>
</evidence>
<dbReference type="OrthoDB" id="8420948at2"/>
<evidence type="ECO:0000313" key="2">
    <source>
        <dbReference type="Proteomes" id="UP000035017"/>
    </source>
</evidence>
<organism evidence="1 2">
    <name type="scientific">Agrobacterium tumefaciens</name>
    <dbReference type="NCBI Taxonomy" id="358"/>
    <lineage>
        <taxon>Bacteria</taxon>
        <taxon>Pseudomonadati</taxon>
        <taxon>Pseudomonadota</taxon>
        <taxon>Alphaproteobacteria</taxon>
        <taxon>Hyphomicrobiales</taxon>
        <taxon>Rhizobiaceae</taxon>
        <taxon>Rhizobium/Agrobacterium group</taxon>
        <taxon>Agrobacterium</taxon>
        <taxon>Agrobacterium tumefaciens complex</taxon>
    </lineage>
</organism>
<dbReference type="Proteomes" id="UP000035017">
    <property type="component" value="Unassembled WGS sequence"/>
</dbReference>
<name>A0A0D0KYU8_AGRTU</name>
<sequence length="74" mass="7301">MAKTVILGITGEAGLWVADLQSGTITPVNGQLSGELANAASLRGAGVSLTKGVDLAIAISTSELPATGIHEGND</sequence>
<dbReference type="AlphaFoldDB" id="A0A0D0KYU8"/>
<comment type="caution">
    <text evidence="1">The sequence shown here is derived from an EMBL/GenBank/DDBJ whole genome shotgun (WGS) entry which is preliminary data.</text>
</comment>
<dbReference type="EMBL" id="JXQV01000006">
    <property type="protein sequence ID" value="KIQ03679.1"/>
    <property type="molecule type" value="Genomic_DNA"/>
</dbReference>
<protein>
    <submittedName>
        <fullName evidence="1">Uncharacterized protein</fullName>
    </submittedName>
</protein>